<evidence type="ECO:0000256" key="2">
    <source>
        <dbReference type="SAM" id="MobiDB-lite"/>
    </source>
</evidence>
<reference evidence="3" key="1">
    <citation type="submission" date="2023-06" db="EMBL/GenBank/DDBJ databases">
        <authorList>
            <consortium name="Lawrence Berkeley National Laboratory"/>
            <person name="Ahrendt S."/>
            <person name="Sahu N."/>
            <person name="Indic B."/>
            <person name="Wong-Bajracharya J."/>
            <person name="Merenyi Z."/>
            <person name="Ke H.-M."/>
            <person name="Monk M."/>
            <person name="Kocsube S."/>
            <person name="Drula E."/>
            <person name="Lipzen A."/>
            <person name="Balint B."/>
            <person name="Henrissat B."/>
            <person name="Andreopoulos B."/>
            <person name="Martin F.M."/>
            <person name="Harder C.B."/>
            <person name="Rigling D."/>
            <person name="Ford K.L."/>
            <person name="Foster G.D."/>
            <person name="Pangilinan J."/>
            <person name="Papanicolaou A."/>
            <person name="Barry K."/>
            <person name="LaButti K."/>
            <person name="Viragh M."/>
            <person name="Koriabine M."/>
            <person name="Yan M."/>
            <person name="Riley R."/>
            <person name="Champramary S."/>
            <person name="Plett K.L."/>
            <person name="Tsai I.J."/>
            <person name="Slot J."/>
            <person name="Sipos G."/>
            <person name="Plett J."/>
            <person name="Nagy L.G."/>
            <person name="Grigoriev I.V."/>
        </authorList>
    </citation>
    <scope>NUCLEOTIDE SEQUENCE</scope>
    <source>
        <strain evidence="3">HWK02</strain>
    </source>
</reference>
<dbReference type="EMBL" id="JAUEPU010000004">
    <property type="protein sequence ID" value="KAK0502714.1"/>
    <property type="molecule type" value="Genomic_DNA"/>
</dbReference>
<dbReference type="SUPFAM" id="SSF52047">
    <property type="entry name" value="RNI-like"/>
    <property type="match status" value="1"/>
</dbReference>
<keyword evidence="1" id="KW-0175">Coiled coil</keyword>
<comment type="caution">
    <text evidence="3">The sequence shown here is derived from an EMBL/GenBank/DDBJ whole genome shotgun (WGS) entry which is preliminary data.</text>
</comment>
<evidence type="ECO:0008006" key="5">
    <source>
        <dbReference type="Google" id="ProtNLM"/>
    </source>
</evidence>
<accession>A0AA39QJB1</accession>
<evidence type="ECO:0000256" key="1">
    <source>
        <dbReference type="SAM" id="Coils"/>
    </source>
</evidence>
<dbReference type="Proteomes" id="UP001175228">
    <property type="component" value="Unassembled WGS sequence"/>
</dbReference>
<dbReference type="Gene3D" id="3.80.10.10">
    <property type="entry name" value="Ribonuclease Inhibitor"/>
    <property type="match status" value="1"/>
</dbReference>
<evidence type="ECO:0000313" key="4">
    <source>
        <dbReference type="Proteomes" id="UP001175228"/>
    </source>
</evidence>
<feature type="coiled-coil region" evidence="1">
    <location>
        <begin position="37"/>
        <end position="64"/>
    </location>
</feature>
<proteinExistence type="predicted"/>
<gene>
    <name evidence="3" type="ORF">EDD18DRAFT_603750</name>
</gene>
<sequence>MDIIASPFHKLLTSNDCPTEEDVQNITRFCTEPAKRIRQLDVEIANLQERFNSLISNARSLQSQLRVDEHLPASFMALPLPREAQQSLLLHVSEMNHHYEEVSNIIDVELINLQETIQALSSEREALQSRFLVPEHLAILAPIRRLPTELLQEIFLRCIDDEPFQDICPEGGYASEAPVLFGRVCSRWRIVSFGTPSLWSSPKIIVSRVAGAVDWAAPESRKIIRAWVKRSGRLPLDVCLSASQTSSAAELRDVIYCLGLPHCYRWRCIMLTLPVGFINDTVFDNLCLPSLEKFVLHVCFSPIRGPTALRNFSFLERAPLLREVKISTSAAALMDFLGAPWRQLVNIHIDVGEKWMFPESKLWDALVQCVALESLLLKTVNHHCIFTSPQPTSPSHRITLPNLRNFHVSGREPSLSAWLALSHIFANLNLPRLENLHIGGHISGRLREQTHQRSFFALDSLLNTSACPLTTLSLDEYISVPSHVLLQCLSRVPTLRRLTVQQSRECGRDLIVNDNFLQALMPGTLCPKLQVLIPVDSGAYQEDTLVELLRARCAPPAGVVKLQEASISSHRPRSHTDEQISDLGSHFTMHRV</sequence>
<name>A0AA39QJB1_9AGAR</name>
<dbReference type="InterPro" id="IPR032675">
    <property type="entry name" value="LRR_dom_sf"/>
</dbReference>
<organism evidence="3 4">
    <name type="scientific">Armillaria luteobubalina</name>
    <dbReference type="NCBI Taxonomy" id="153913"/>
    <lineage>
        <taxon>Eukaryota</taxon>
        <taxon>Fungi</taxon>
        <taxon>Dikarya</taxon>
        <taxon>Basidiomycota</taxon>
        <taxon>Agaricomycotina</taxon>
        <taxon>Agaricomycetes</taxon>
        <taxon>Agaricomycetidae</taxon>
        <taxon>Agaricales</taxon>
        <taxon>Marasmiineae</taxon>
        <taxon>Physalacriaceae</taxon>
        <taxon>Armillaria</taxon>
    </lineage>
</organism>
<protein>
    <recommendedName>
        <fullName evidence="5">F-box domain-containing protein</fullName>
    </recommendedName>
</protein>
<keyword evidence="4" id="KW-1185">Reference proteome</keyword>
<evidence type="ECO:0000313" key="3">
    <source>
        <dbReference type="EMBL" id="KAK0502714.1"/>
    </source>
</evidence>
<dbReference type="AlphaFoldDB" id="A0AA39QJB1"/>
<feature type="region of interest" description="Disordered" evidence="2">
    <location>
        <begin position="564"/>
        <end position="592"/>
    </location>
</feature>